<evidence type="ECO:0000313" key="3">
    <source>
        <dbReference type="Proteomes" id="UP000635245"/>
    </source>
</evidence>
<feature type="chain" id="PRO_5037694190" description="DUF4232 domain-containing protein" evidence="1">
    <location>
        <begin position="33"/>
        <end position="171"/>
    </location>
</feature>
<sequence>MMANRTKTFGIAAATGTIAAGALLAGAGAAQANPSDTNTCQPGQVMAYAEEVPSDSTQHANYVVSFKTTEPGTQCLLTGTPKDLTFHDASGAELPVDSYSTGSENTQVLIDSTHPAQVEVQAPNPQEQGEPATTASFTMSNSTDGVPFSIAWKADLNGPVEIGSLTGGVVS</sequence>
<keyword evidence="1" id="KW-0732">Signal</keyword>
<dbReference type="Proteomes" id="UP000635245">
    <property type="component" value="Unassembled WGS sequence"/>
</dbReference>
<name>A0A934QR99_9PSEU</name>
<comment type="caution">
    <text evidence="2">The sequence shown here is derived from an EMBL/GenBank/DDBJ whole genome shotgun (WGS) entry which is preliminary data.</text>
</comment>
<keyword evidence="3" id="KW-1185">Reference proteome</keyword>
<evidence type="ECO:0000313" key="2">
    <source>
        <dbReference type="EMBL" id="MBK1784234.1"/>
    </source>
</evidence>
<dbReference type="EMBL" id="JAENJH010000002">
    <property type="protein sequence ID" value="MBK1784234.1"/>
    <property type="molecule type" value="Genomic_DNA"/>
</dbReference>
<feature type="signal peptide" evidence="1">
    <location>
        <begin position="1"/>
        <end position="32"/>
    </location>
</feature>
<dbReference type="AlphaFoldDB" id="A0A934QR99"/>
<dbReference type="RefSeq" id="WP_200316463.1">
    <property type="nucleotide sequence ID" value="NZ_JAENJH010000002.1"/>
</dbReference>
<proteinExistence type="predicted"/>
<gene>
    <name evidence="2" type="ORF">JHE00_07820</name>
</gene>
<reference evidence="2" key="1">
    <citation type="submission" date="2020-12" db="EMBL/GenBank/DDBJ databases">
        <title>Prauserella sp. ASG 168, a novel actinomycete isolated from cave rock.</title>
        <authorList>
            <person name="Suriyachadkun C."/>
        </authorList>
    </citation>
    <scope>NUCLEOTIDE SEQUENCE</scope>
    <source>
        <strain evidence="2">ASG 168</strain>
    </source>
</reference>
<organism evidence="2 3">
    <name type="scientific">Prauserella cavernicola</name>
    <dbReference type="NCBI Taxonomy" id="2800127"/>
    <lineage>
        <taxon>Bacteria</taxon>
        <taxon>Bacillati</taxon>
        <taxon>Actinomycetota</taxon>
        <taxon>Actinomycetes</taxon>
        <taxon>Pseudonocardiales</taxon>
        <taxon>Pseudonocardiaceae</taxon>
        <taxon>Prauserella</taxon>
    </lineage>
</organism>
<protein>
    <recommendedName>
        <fullName evidence="4">DUF4232 domain-containing protein</fullName>
    </recommendedName>
</protein>
<evidence type="ECO:0000256" key="1">
    <source>
        <dbReference type="SAM" id="SignalP"/>
    </source>
</evidence>
<accession>A0A934QR99</accession>
<evidence type="ECO:0008006" key="4">
    <source>
        <dbReference type="Google" id="ProtNLM"/>
    </source>
</evidence>